<gene>
    <name evidence="2" type="ORF">I8752_33785</name>
</gene>
<sequence>MPTQKIRNYFHYVNVGNKDAIHRVSTRGDRFFDRISVLFTISILLGAMSATGYAYAFPGLRKYRTHQNACRDGDLSRLKNPTVLTPDLSRLYKG</sequence>
<keyword evidence="1" id="KW-1133">Transmembrane helix</keyword>
<evidence type="ECO:0000313" key="2">
    <source>
        <dbReference type="EMBL" id="MBH8577846.1"/>
    </source>
</evidence>
<keyword evidence="3" id="KW-1185">Reference proteome</keyword>
<feature type="transmembrane region" description="Helical" evidence="1">
    <location>
        <begin position="35"/>
        <end position="56"/>
    </location>
</feature>
<dbReference type="RefSeq" id="WP_214436531.1">
    <property type="nucleotide sequence ID" value="NZ_CAWPUQ010000232.1"/>
</dbReference>
<keyword evidence="1" id="KW-0812">Transmembrane</keyword>
<organism evidence="2 3">
    <name type="scientific">Dendronalium phyllosphericum CENA369</name>
    <dbReference type="NCBI Taxonomy" id="1725256"/>
    <lineage>
        <taxon>Bacteria</taxon>
        <taxon>Bacillati</taxon>
        <taxon>Cyanobacteriota</taxon>
        <taxon>Cyanophyceae</taxon>
        <taxon>Nostocales</taxon>
        <taxon>Nostocaceae</taxon>
        <taxon>Dendronalium</taxon>
        <taxon>Dendronalium phyllosphericum</taxon>
    </lineage>
</organism>
<accession>A0A8J7I835</accession>
<dbReference type="Proteomes" id="UP000662314">
    <property type="component" value="Unassembled WGS sequence"/>
</dbReference>
<name>A0A8J7I835_9NOST</name>
<dbReference type="EMBL" id="JAECZA010000295">
    <property type="protein sequence ID" value="MBH8577846.1"/>
    <property type="molecule type" value="Genomic_DNA"/>
</dbReference>
<evidence type="ECO:0000313" key="3">
    <source>
        <dbReference type="Proteomes" id="UP000662314"/>
    </source>
</evidence>
<comment type="caution">
    <text evidence="2">The sequence shown here is derived from an EMBL/GenBank/DDBJ whole genome shotgun (WGS) entry which is preliminary data.</text>
</comment>
<keyword evidence="1" id="KW-0472">Membrane</keyword>
<proteinExistence type="predicted"/>
<protein>
    <submittedName>
        <fullName evidence="2">Uncharacterized protein</fullName>
    </submittedName>
</protein>
<dbReference type="AlphaFoldDB" id="A0A8J7I835"/>
<reference evidence="2 3" key="1">
    <citation type="journal article" date="2021" name="Int. J. Syst. Evol. Microbiol.">
        <title>Amazonocrinis nigriterrae gen. nov., sp. nov., Atlanticothrix silvestris gen. nov., sp. nov. and Dendronalium phyllosphericum gen. nov., sp. nov., nostocacean cyanobacteria from Brazilian environments.</title>
        <authorList>
            <person name="Alvarenga D.O."/>
            <person name="Andreote A.P.D."/>
            <person name="Branco L.H.Z."/>
            <person name="Delbaje E."/>
            <person name="Cruz R.B."/>
            <person name="Varani A.M."/>
            <person name="Fiore M.F."/>
        </authorList>
    </citation>
    <scope>NUCLEOTIDE SEQUENCE [LARGE SCALE GENOMIC DNA]</scope>
    <source>
        <strain evidence="2 3">CENA369</strain>
    </source>
</reference>
<evidence type="ECO:0000256" key="1">
    <source>
        <dbReference type="SAM" id="Phobius"/>
    </source>
</evidence>